<evidence type="ECO:0000256" key="4">
    <source>
        <dbReference type="ARBA" id="ARBA00023136"/>
    </source>
</evidence>
<feature type="compositionally biased region" description="Basic and acidic residues" evidence="5">
    <location>
        <begin position="1"/>
        <end position="11"/>
    </location>
</feature>
<dbReference type="GO" id="GO:0005164">
    <property type="term" value="F:tumor necrosis factor receptor binding"/>
    <property type="evidence" value="ECO:0007669"/>
    <property type="project" value="InterPro"/>
</dbReference>
<reference evidence="8" key="1">
    <citation type="journal article" date="2023" name="Science">
        <title>Genome structures resolve the early diversification of teleost fishes.</title>
        <authorList>
            <person name="Parey E."/>
            <person name="Louis A."/>
            <person name="Montfort J."/>
            <person name="Bouchez O."/>
            <person name="Roques C."/>
            <person name="Iampietro C."/>
            <person name="Lluch J."/>
            <person name="Castinel A."/>
            <person name="Donnadieu C."/>
            <person name="Desvignes T."/>
            <person name="Floi Bucao C."/>
            <person name="Jouanno E."/>
            <person name="Wen M."/>
            <person name="Mejri S."/>
            <person name="Dirks R."/>
            <person name="Jansen H."/>
            <person name="Henkel C."/>
            <person name="Chen W.J."/>
            <person name="Zahm M."/>
            <person name="Cabau C."/>
            <person name="Klopp C."/>
            <person name="Thompson A.W."/>
            <person name="Robinson-Rechavi M."/>
            <person name="Braasch I."/>
            <person name="Lecointre G."/>
            <person name="Bobe J."/>
            <person name="Postlethwait J.H."/>
            <person name="Berthelot C."/>
            <person name="Roest Crollius H."/>
            <person name="Guiguen Y."/>
        </authorList>
    </citation>
    <scope>NUCLEOTIDE SEQUENCE</scope>
    <source>
        <strain evidence="8">Concon-B</strain>
    </source>
</reference>
<dbReference type="Pfam" id="PF00229">
    <property type="entry name" value="TNF"/>
    <property type="match status" value="1"/>
</dbReference>
<evidence type="ECO:0000256" key="5">
    <source>
        <dbReference type="SAM" id="MobiDB-lite"/>
    </source>
</evidence>
<dbReference type="AlphaFoldDB" id="A0A9Q1HUZ2"/>
<evidence type="ECO:0000256" key="3">
    <source>
        <dbReference type="ARBA" id="ARBA00022514"/>
    </source>
</evidence>
<dbReference type="OrthoDB" id="9940698at2759"/>
<comment type="similarity">
    <text evidence="2">Belongs to the tumor necrosis factor family.</text>
</comment>
<evidence type="ECO:0000313" key="8">
    <source>
        <dbReference type="EMBL" id="KAJ8267398.1"/>
    </source>
</evidence>
<protein>
    <recommendedName>
        <fullName evidence="7">THD domain-containing protein</fullName>
    </recommendedName>
</protein>
<dbReference type="SMART" id="SM00207">
    <property type="entry name" value="TNF"/>
    <property type="match status" value="1"/>
</dbReference>
<dbReference type="PANTHER" id="PTHR11471:SF23">
    <property type="entry name" value="TUMOR NECROSIS FACTOR"/>
    <property type="match status" value="1"/>
</dbReference>
<keyword evidence="9" id="KW-1185">Reference proteome</keyword>
<dbReference type="GO" id="GO:0005615">
    <property type="term" value="C:extracellular space"/>
    <property type="evidence" value="ECO:0007669"/>
    <property type="project" value="UniProtKB-KW"/>
</dbReference>
<evidence type="ECO:0000259" key="7">
    <source>
        <dbReference type="PROSITE" id="PS50049"/>
    </source>
</evidence>
<gene>
    <name evidence="8" type="ORF">COCON_G00125700</name>
</gene>
<dbReference type="PROSITE" id="PS50049">
    <property type="entry name" value="THD_2"/>
    <property type="match status" value="1"/>
</dbReference>
<keyword evidence="6" id="KW-1133">Transmembrane helix</keyword>
<feature type="domain" description="THD" evidence="7">
    <location>
        <begin position="111"/>
        <end position="266"/>
    </location>
</feature>
<dbReference type="GO" id="GO:0005125">
    <property type="term" value="F:cytokine activity"/>
    <property type="evidence" value="ECO:0007669"/>
    <property type="project" value="UniProtKB-KW"/>
</dbReference>
<keyword evidence="4 6" id="KW-0472">Membrane</keyword>
<dbReference type="PANTHER" id="PTHR11471">
    <property type="entry name" value="TUMOR NECROSIS FACTOR FAMILY MEMBER"/>
    <property type="match status" value="1"/>
</dbReference>
<comment type="caution">
    <text evidence="8">The sequence shown here is derived from an EMBL/GenBank/DDBJ whole genome shotgun (WGS) entry which is preliminary data.</text>
</comment>
<name>A0A9Q1HUZ2_CONCO</name>
<comment type="subcellular location">
    <subcellularLocation>
        <location evidence="1">Membrane</location>
    </subcellularLocation>
</comment>
<dbReference type="InterPro" id="IPR006052">
    <property type="entry name" value="TNF_dom"/>
</dbReference>
<evidence type="ECO:0000256" key="6">
    <source>
        <dbReference type="SAM" id="Phobius"/>
    </source>
</evidence>
<dbReference type="InterPro" id="IPR008983">
    <property type="entry name" value="Tumour_necrosis_fac-like_dom"/>
</dbReference>
<feature type="region of interest" description="Disordered" evidence="5">
    <location>
        <begin position="1"/>
        <end position="22"/>
    </location>
</feature>
<keyword evidence="6" id="KW-0812">Transmembrane</keyword>
<evidence type="ECO:0000256" key="2">
    <source>
        <dbReference type="ARBA" id="ARBA00008670"/>
    </source>
</evidence>
<dbReference type="GO" id="GO:0016020">
    <property type="term" value="C:membrane"/>
    <property type="evidence" value="ECO:0007669"/>
    <property type="project" value="UniProtKB-SubCell"/>
</dbReference>
<evidence type="ECO:0000256" key="1">
    <source>
        <dbReference type="ARBA" id="ARBA00004370"/>
    </source>
</evidence>
<keyword evidence="3" id="KW-0202">Cytokine</keyword>
<dbReference type="Proteomes" id="UP001152803">
    <property type="component" value="Unassembled WGS sequence"/>
</dbReference>
<dbReference type="GO" id="GO:0006955">
    <property type="term" value="P:immune response"/>
    <property type="evidence" value="ECO:0007669"/>
    <property type="project" value="InterPro"/>
</dbReference>
<organism evidence="8 9">
    <name type="scientific">Conger conger</name>
    <name type="common">Conger eel</name>
    <name type="synonym">Muraena conger</name>
    <dbReference type="NCBI Taxonomy" id="82655"/>
    <lineage>
        <taxon>Eukaryota</taxon>
        <taxon>Metazoa</taxon>
        <taxon>Chordata</taxon>
        <taxon>Craniata</taxon>
        <taxon>Vertebrata</taxon>
        <taxon>Euteleostomi</taxon>
        <taxon>Actinopterygii</taxon>
        <taxon>Neopterygii</taxon>
        <taxon>Teleostei</taxon>
        <taxon>Anguilliformes</taxon>
        <taxon>Congridae</taxon>
        <taxon>Conger</taxon>
    </lineage>
</organism>
<dbReference type="EMBL" id="JAFJMO010000009">
    <property type="protein sequence ID" value="KAJ8267398.1"/>
    <property type="molecule type" value="Genomic_DNA"/>
</dbReference>
<accession>A0A9Q1HUZ2</accession>
<dbReference type="SUPFAM" id="SSF49842">
    <property type="entry name" value="TNF-like"/>
    <property type="match status" value="1"/>
</dbReference>
<proteinExistence type="inferred from homology"/>
<dbReference type="CDD" id="cd00184">
    <property type="entry name" value="TNF"/>
    <property type="match status" value="1"/>
</dbReference>
<sequence>MKERRQRKEEAAVQDYPRPPRISCDYKIRQDSETMEAARDKTQSHLVDVEVGLEAHSESRRPWRWVGVAIAVSLCVAATVLLTGHMQGPVQSHGENDLHLKLRNADKNEKDAIHLEAEYNTDISPDLRWIKTENTVQAGDLKVVDAKEIVIPRTGLYFVYSQASFRVNCEASSKSEVNKVVHISHAVERYSQSVGSQWTGMMASTRATCRKVQGGPHSARFWHNGIYLGAVFSLSEGDRLRTSDEAKDLPSLVWENGKTFFGAFAL</sequence>
<evidence type="ECO:0000313" key="9">
    <source>
        <dbReference type="Proteomes" id="UP001152803"/>
    </source>
</evidence>
<feature type="transmembrane region" description="Helical" evidence="6">
    <location>
        <begin position="65"/>
        <end position="86"/>
    </location>
</feature>
<dbReference type="Gene3D" id="2.60.120.40">
    <property type="match status" value="1"/>
</dbReference>